<feature type="region of interest" description="Disordered" evidence="1">
    <location>
        <begin position="264"/>
        <end position="329"/>
    </location>
</feature>
<reference evidence="4" key="1">
    <citation type="submission" date="2014-06" db="EMBL/GenBank/DDBJ databases">
        <authorList>
            <person name="Winans N.J."/>
            <person name="Newell P.D."/>
            <person name="Douglas A.E."/>
        </authorList>
    </citation>
    <scope>NUCLEOTIDE SEQUENCE [LARGE SCALE GENOMIC DNA]</scope>
</reference>
<feature type="domain" description="FAS1" evidence="2">
    <location>
        <begin position="106"/>
        <end position="253"/>
    </location>
</feature>
<dbReference type="InterPro" id="IPR000782">
    <property type="entry name" value="FAS1_domain"/>
</dbReference>
<evidence type="ECO:0000259" key="2">
    <source>
        <dbReference type="PROSITE" id="PS50213"/>
    </source>
</evidence>
<dbReference type="SUPFAM" id="SSF82153">
    <property type="entry name" value="FAS1 domain"/>
    <property type="match status" value="1"/>
</dbReference>
<evidence type="ECO:0000313" key="3">
    <source>
        <dbReference type="EMBL" id="OUI93445.1"/>
    </source>
</evidence>
<dbReference type="Pfam" id="PF02469">
    <property type="entry name" value="Fasciclin"/>
    <property type="match status" value="1"/>
</dbReference>
<dbReference type="AlphaFoldDB" id="A0A252ATA5"/>
<evidence type="ECO:0000256" key="1">
    <source>
        <dbReference type="SAM" id="MobiDB-lite"/>
    </source>
</evidence>
<dbReference type="Proteomes" id="UP000194641">
    <property type="component" value="Unassembled WGS sequence"/>
</dbReference>
<protein>
    <submittedName>
        <fullName evidence="3">Fasciclin</fullName>
    </submittedName>
</protein>
<proteinExistence type="predicted"/>
<dbReference type="PROSITE" id="PS50213">
    <property type="entry name" value="FAS1"/>
    <property type="match status" value="1"/>
</dbReference>
<accession>A0A252ATA5</accession>
<sequence>MTYRETTMRHPRTQGTAFLKTACTSPLSFKPFLLGSALLGLTVLGGCQSRARQDVFQTPTSTCAYMMPTVSGTRTYAPRKVDAENSKNAPDSAIAYADPETPAFCDRPLSDTLPTSIELANYTHSLTTTGLMPLLQRSGPFTVFAVPNSALEQYQTQTNGRLTAPENTALLKEILAYSIVKGKWSVEQLKAAAAKSPTHSVGLPTLNGRMLSAWIDQPTGQIILGNGEGMTSRLWVTGIPQSNGMLYFTQSLILPPVQTPAPAAKQASAPVRHAKSVRKTAPVSATPLAPQPVAATPTAQPLPGHRSASGGLDSLATPPVLQGQTTATQ</sequence>
<dbReference type="InterPro" id="IPR036378">
    <property type="entry name" value="FAS1_dom_sf"/>
</dbReference>
<dbReference type="EMBL" id="JOPA01000021">
    <property type="protein sequence ID" value="OUI93445.1"/>
    <property type="molecule type" value="Genomic_DNA"/>
</dbReference>
<dbReference type="Gene3D" id="2.30.180.10">
    <property type="entry name" value="FAS1 domain"/>
    <property type="match status" value="1"/>
</dbReference>
<organism evidence="3 4">
    <name type="scientific">Acetobacter indonesiensis</name>
    <dbReference type="NCBI Taxonomy" id="104101"/>
    <lineage>
        <taxon>Bacteria</taxon>
        <taxon>Pseudomonadati</taxon>
        <taxon>Pseudomonadota</taxon>
        <taxon>Alphaproteobacteria</taxon>
        <taxon>Acetobacterales</taxon>
        <taxon>Acetobacteraceae</taxon>
        <taxon>Acetobacter</taxon>
    </lineage>
</organism>
<feature type="compositionally biased region" description="Low complexity" evidence="1">
    <location>
        <begin position="285"/>
        <end position="303"/>
    </location>
</feature>
<name>A0A252ATA5_9PROT</name>
<gene>
    <name evidence="3" type="ORF">HK17_07900</name>
</gene>
<comment type="caution">
    <text evidence="3">The sequence shown here is derived from an EMBL/GenBank/DDBJ whole genome shotgun (WGS) entry which is preliminary data.</text>
</comment>
<evidence type="ECO:0000313" key="4">
    <source>
        <dbReference type="Proteomes" id="UP000194641"/>
    </source>
</evidence>